<keyword evidence="2" id="KW-1185">Reference proteome</keyword>
<name>A0A328VF08_9CHLR</name>
<gene>
    <name evidence="1" type="ORF">A4R35_12090</name>
</gene>
<dbReference type="Proteomes" id="UP000248706">
    <property type="component" value="Unassembled WGS sequence"/>
</dbReference>
<protein>
    <submittedName>
        <fullName evidence="1">Uncharacterized protein</fullName>
    </submittedName>
</protein>
<proteinExistence type="predicted"/>
<dbReference type="EMBL" id="MCIF01000002">
    <property type="protein sequence ID" value="RAQ96276.1"/>
    <property type="molecule type" value="Genomic_DNA"/>
</dbReference>
<comment type="caution">
    <text evidence="1">The sequence shown here is derived from an EMBL/GenBank/DDBJ whole genome shotgun (WGS) entry which is preliminary data.</text>
</comment>
<accession>A0A328VF08</accession>
<dbReference type="AlphaFoldDB" id="A0A328VF08"/>
<organism evidence="1 2">
    <name type="scientific">Thermogemmatispora tikiterensis</name>
    <dbReference type="NCBI Taxonomy" id="1825093"/>
    <lineage>
        <taxon>Bacteria</taxon>
        <taxon>Bacillati</taxon>
        <taxon>Chloroflexota</taxon>
        <taxon>Ktedonobacteria</taxon>
        <taxon>Thermogemmatisporales</taxon>
        <taxon>Thermogemmatisporaceae</taxon>
        <taxon>Thermogemmatispora</taxon>
    </lineage>
</organism>
<sequence length="82" mass="9341">MRRAGGPLLSSSRPTSPLFSLWHLVWCCRRGKSLEESRVSGATGGPERLSLCCDRHSLGVRQRCESWLFESRLFQTHAQHFP</sequence>
<evidence type="ECO:0000313" key="2">
    <source>
        <dbReference type="Proteomes" id="UP000248706"/>
    </source>
</evidence>
<evidence type="ECO:0000313" key="1">
    <source>
        <dbReference type="EMBL" id="RAQ96276.1"/>
    </source>
</evidence>
<reference evidence="1 2" key="1">
    <citation type="submission" date="2016-08" db="EMBL/GenBank/DDBJ databases">
        <title>Analysis of Carbohydrate Active Enzymes in Thermogemmatispora T81 Reveals Carbohydrate Degradation Ability.</title>
        <authorList>
            <person name="Tomazini A."/>
            <person name="Lal S."/>
            <person name="Stott M."/>
            <person name="Henrissat B."/>
            <person name="Polikarpov I."/>
            <person name="Sparling R."/>
            <person name="Levin D.B."/>
        </authorList>
    </citation>
    <scope>NUCLEOTIDE SEQUENCE [LARGE SCALE GENOMIC DNA]</scope>
    <source>
        <strain evidence="1 2">T81</strain>
    </source>
</reference>